<evidence type="ECO:0000256" key="1">
    <source>
        <dbReference type="SAM" id="MobiDB-lite"/>
    </source>
</evidence>
<name>A0A9P7VJM7_9AGAR</name>
<organism evidence="3 4">
    <name type="scientific">Guyanagaster necrorhizus</name>
    <dbReference type="NCBI Taxonomy" id="856835"/>
    <lineage>
        <taxon>Eukaryota</taxon>
        <taxon>Fungi</taxon>
        <taxon>Dikarya</taxon>
        <taxon>Basidiomycota</taxon>
        <taxon>Agaricomycotina</taxon>
        <taxon>Agaricomycetes</taxon>
        <taxon>Agaricomycetidae</taxon>
        <taxon>Agaricales</taxon>
        <taxon>Marasmiineae</taxon>
        <taxon>Physalacriaceae</taxon>
        <taxon>Guyanagaster</taxon>
    </lineage>
</organism>
<feature type="transmembrane region" description="Helical" evidence="2">
    <location>
        <begin position="97"/>
        <end position="119"/>
    </location>
</feature>
<evidence type="ECO:0000313" key="4">
    <source>
        <dbReference type="Proteomes" id="UP000812287"/>
    </source>
</evidence>
<feature type="transmembrane region" description="Helical" evidence="2">
    <location>
        <begin position="203"/>
        <end position="223"/>
    </location>
</feature>
<reference evidence="3" key="1">
    <citation type="submission" date="2020-11" db="EMBL/GenBank/DDBJ databases">
        <title>Adaptations for nitrogen fixation in a non-lichenized fungal sporocarp promotes dispersal by wood-feeding termites.</title>
        <authorList>
            <consortium name="DOE Joint Genome Institute"/>
            <person name="Koch R.A."/>
            <person name="Yoon G."/>
            <person name="Arayal U."/>
            <person name="Lail K."/>
            <person name="Amirebrahimi M."/>
            <person name="Labutti K."/>
            <person name="Lipzen A."/>
            <person name="Riley R."/>
            <person name="Barry K."/>
            <person name="Henrissat B."/>
            <person name="Grigoriev I.V."/>
            <person name="Herr J.R."/>
            <person name="Aime M.C."/>
        </authorList>
    </citation>
    <scope>NUCLEOTIDE SEQUENCE</scope>
    <source>
        <strain evidence="3">MCA 3950</strain>
    </source>
</reference>
<comment type="caution">
    <text evidence="3">The sequence shown here is derived from an EMBL/GenBank/DDBJ whole genome shotgun (WGS) entry which is preliminary data.</text>
</comment>
<dbReference type="AlphaFoldDB" id="A0A9P7VJM7"/>
<evidence type="ECO:0000256" key="2">
    <source>
        <dbReference type="SAM" id="Phobius"/>
    </source>
</evidence>
<keyword evidence="2" id="KW-1133">Transmembrane helix</keyword>
<feature type="transmembrane region" description="Helical" evidence="2">
    <location>
        <begin position="158"/>
        <end position="182"/>
    </location>
</feature>
<dbReference type="EMBL" id="MU250557">
    <property type="protein sequence ID" value="KAG7441745.1"/>
    <property type="molecule type" value="Genomic_DNA"/>
</dbReference>
<proteinExistence type="predicted"/>
<gene>
    <name evidence="3" type="ORF">BT62DRAFT_997020</name>
</gene>
<protein>
    <submittedName>
        <fullName evidence="3">Uncharacterized protein</fullName>
    </submittedName>
</protein>
<sequence>MSVTVDIPDLTSEDIQAVFGNMDAFLNKTILNAFCDASPKCLQIGPRQIIMVLAIVCLYIFEVISFSIVWWIVHYAFIRNAWSFWEMFLGLQKMDGFLPTLLVVEIAGATGTIIADILMIWRCWTVWGQRWLIVLLPTLCTIVATGHGTTLYDPYATWVILYLSLVLATNILCTLLIIYRIITVVRADRGGTGIKTYRGAIEILVESAFLYSFALLLYVIFVARETLTAQYLDTLAAVVRGIAPTLVVGRVAAGQARPDDSWSTSVASSLRFGGHSDDHRSGLYSQGSTEEQCTGGPSHDNSWDNADEGIAGSPGDESRHGRDSD</sequence>
<feature type="region of interest" description="Disordered" evidence="1">
    <location>
        <begin position="277"/>
        <end position="325"/>
    </location>
</feature>
<dbReference type="GeneID" id="66112925"/>
<feature type="compositionally biased region" description="Basic and acidic residues" evidence="1">
    <location>
        <begin position="316"/>
        <end position="325"/>
    </location>
</feature>
<dbReference type="RefSeq" id="XP_043035245.1">
    <property type="nucleotide sequence ID" value="XM_043190628.1"/>
</dbReference>
<feature type="compositionally biased region" description="Polar residues" evidence="1">
    <location>
        <begin position="283"/>
        <end position="292"/>
    </location>
</feature>
<dbReference type="OrthoDB" id="3015105at2759"/>
<evidence type="ECO:0000313" key="3">
    <source>
        <dbReference type="EMBL" id="KAG7441745.1"/>
    </source>
</evidence>
<feature type="transmembrane region" description="Helical" evidence="2">
    <location>
        <begin position="131"/>
        <end position="152"/>
    </location>
</feature>
<dbReference type="Proteomes" id="UP000812287">
    <property type="component" value="Unassembled WGS sequence"/>
</dbReference>
<accession>A0A9P7VJM7</accession>
<keyword evidence="4" id="KW-1185">Reference proteome</keyword>
<keyword evidence="2" id="KW-0812">Transmembrane</keyword>
<feature type="transmembrane region" description="Helical" evidence="2">
    <location>
        <begin position="49"/>
        <end position="77"/>
    </location>
</feature>
<keyword evidence="2" id="KW-0472">Membrane</keyword>